<sequence>MSKTILPLTFGVEIEFLFATQKPKTYEITCRSEEFNLDNYEGDPDDTWNEEDEDIDPDDREYWQTCQSAMILRKKGVALAIYYDKPQQNTVLRRWNLTTDTCIRLPSTDEEAVKWTNGIARAVDDWEFLGLELISPVLKAPDTTSAAFDGVSFRELDRVLAAMQASPSAPYIYTANAKVSSLHVHIGVELSELGTPNDIPLNVLQHLTWMILAYEDAITLLHHPERHGYYGTKSRERTMSNRRIFSPEWQVKNEPLPNFNHTCGQTPVFDAELAFNRIFAEVKSHSDLTCLVSNQVSRHNGWWRETMVNFGNLVSQSVDTQRVPTKTVEFRQHHGTLDVQEIKEWVYFVTSLVRAAEKKANEEVSRPLLGSSEAQDPLTPTVVAREKAKYPMIWTKKMRTLRELFDLMDLPLERRKYWFLRAQTMRSDKFADYFKDGTCTPDACTGSVIRNSEGWEEGELIEIPWDRESEVDARPASELPPTDGDGDVMMY</sequence>
<evidence type="ECO:0000256" key="1">
    <source>
        <dbReference type="SAM" id="MobiDB-lite"/>
    </source>
</evidence>
<dbReference type="Proteomes" id="UP000288859">
    <property type="component" value="Unassembled WGS sequence"/>
</dbReference>
<dbReference type="PANTHER" id="PTHR36847:SF1">
    <property type="entry name" value="AMIDOLIGASE ENZYME"/>
    <property type="match status" value="1"/>
</dbReference>
<evidence type="ECO:0000313" key="2">
    <source>
        <dbReference type="EMBL" id="RVX72275.1"/>
    </source>
</evidence>
<name>A0A438N947_EXOME</name>
<organism evidence="2 3">
    <name type="scientific">Exophiala mesophila</name>
    <name type="common">Black yeast-like fungus</name>
    <dbReference type="NCBI Taxonomy" id="212818"/>
    <lineage>
        <taxon>Eukaryota</taxon>
        <taxon>Fungi</taxon>
        <taxon>Dikarya</taxon>
        <taxon>Ascomycota</taxon>
        <taxon>Pezizomycotina</taxon>
        <taxon>Eurotiomycetes</taxon>
        <taxon>Chaetothyriomycetidae</taxon>
        <taxon>Chaetothyriales</taxon>
        <taxon>Herpotrichiellaceae</taxon>
        <taxon>Exophiala</taxon>
    </lineage>
</organism>
<reference evidence="2 3" key="1">
    <citation type="submission" date="2017-03" db="EMBL/GenBank/DDBJ databases">
        <title>Genomes of endolithic fungi from Antarctica.</title>
        <authorList>
            <person name="Coleine C."/>
            <person name="Masonjones S."/>
            <person name="Stajich J.E."/>
        </authorList>
    </citation>
    <scope>NUCLEOTIDE SEQUENCE [LARGE SCALE GENOMIC DNA]</scope>
    <source>
        <strain evidence="2 3">CCFEE 6314</strain>
    </source>
</reference>
<protein>
    <recommendedName>
        <fullName evidence="4">Amidoligase enzyme</fullName>
    </recommendedName>
</protein>
<evidence type="ECO:0008006" key="4">
    <source>
        <dbReference type="Google" id="ProtNLM"/>
    </source>
</evidence>
<dbReference type="OrthoDB" id="412402at2759"/>
<dbReference type="EMBL" id="NAJM01000013">
    <property type="protein sequence ID" value="RVX72275.1"/>
    <property type="molecule type" value="Genomic_DNA"/>
</dbReference>
<dbReference type="VEuPathDB" id="FungiDB:PV10_02109"/>
<evidence type="ECO:0000313" key="3">
    <source>
        <dbReference type="Proteomes" id="UP000288859"/>
    </source>
</evidence>
<gene>
    <name evidence="2" type="ORF">B0A52_04479</name>
</gene>
<feature type="region of interest" description="Disordered" evidence="1">
    <location>
        <begin position="470"/>
        <end position="491"/>
    </location>
</feature>
<accession>A0A438N947</accession>
<comment type="caution">
    <text evidence="2">The sequence shown here is derived from an EMBL/GenBank/DDBJ whole genome shotgun (WGS) entry which is preliminary data.</text>
</comment>
<dbReference type="PANTHER" id="PTHR36847">
    <property type="entry name" value="AMIDOLIGASE ENZYME"/>
    <property type="match status" value="1"/>
</dbReference>
<proteinExistence type="predicted"/>
<dbReference type="AlphaFoldDB" id="A0A438N947"/>